<accession>A0ABR7M3Y5</accession>
<reference evidence="2 3" key="1">
    <citation type="submission" date="2016-07" db="EMBL/GenBank/DDBJ databases">
        <title>Genome analysis of Flavihumibacter stibioxidans YS-17.</title>
        <authorList>
            <person name="Shi K."/>
            <person name="Han Y."/>
            <person name="Wang G."/>
        </authorList>
    </citation>
    <scope>NUCLEOTIDE SEQUENCE [LARGE SCALE GENOMIC DNA]</scope>
    <source>
        <strain evidence="2 3">YS-17</strain>
    </source>
</reference>
<evidence type="ECO:0008006" key="4">
    <source>
        <dbReference type="Google" id="ProtNLM"/>
    </source>
</evidence>
<comment type="caution">
    <text evidence="2">The sequence shown here is derived from an EMBL/GenBank/DDBJ whole genome shotgun (WGS) entry which is preliminary data.</text>
</comment>
<organism evidence="2 3">
    <name type="scientific">Flavihumibacter stibioxidans</name>
    <dbReference type="NCBI Taxonomy" id="1834163"/>
    <lineage>
        <taxon>Bacteria</taxon>
        <taxon>Pseudomonadati</taxon>
        <taxon>Bacteroidota</taxon>
        <taxon>Chitinophagia</taxon>
        <taxon>Chitinophagales</taxon>
        <taxon>Chitinophagaceae</taxon>
        <taxon>Flavihumibacter</taxon>
    </lineage>
</organism>
<dbReference type="SUPFAM" id="SSF56925">
    <property type="entry name" value="OMPA-like"/>
    <property type="match status" value="1"/>
</dbReference>
<gene>
    <name evidence="2" type="ORF">BC349_02065</name>
</gene>
<dbReference type="EMBL" id="MBUA01000001">
    <property type="protein sequence ID" value="MBC6489738.1"/>
    <property type="molecule type" value="Genomic_DNA"/>
</dbReference>
<sequence length="176" mass="19430">MKKLLLSFGLAFAMAGAAKAQSDYQSAIGIRLSSAYYDAVAASYKTFISDAGALEFNLGFKGHNNYRADWVTAAFSAAYQHHFDIKPVEGLRWYVGGGLSVLNSFSSESDYRGFNFGVFATGGVDYKFSNIPLNLSADFRPTLFFGSPYDDPDYNDRGYNKTHGDIFGVSARYTFR</sequence>
<feature type="chain" id="PRO_5047012939" description="Outer membrane protein beta-barrel domain-containing protein" evidence="1">
    <location>
        <begin position="21"/>
        <end position="176"/>
    </location>
</feature>
<dbReference type="InterPro" id="IPR011250">
    <property type="entry name" value="OMP/PagP_B-barrel"/>
</dbReference>
<protein>
    <recommendedName>
        <fullName evidence="4">Outer membrane protein beta-barrel domain-containing protein</fullName>
    </recommendedName>
</protein>
<evidence type="ECO:0000256" key="1">
    <source>
        <dbReference type="SAM" id="SignalP"/>
    </source>
</evidence>
<name>A0ABR7M3Y5_9BACT</name>
<keyword evidence="3" id="KW-1185">Reference proteome</keyword>
<evidence type="ECO:0000313" key="2">
    <source>
        <dbReference type="EMBL" id="MBC6489738.1"/>
    </source>
</evidence>
<proteinExistence type="predicted"/>
<dbReference type="RefSeq" id="WP_187255089.1">
    <property type="nucleotide sequence ID" value="NZ_JBHULF010000006.1"/>
</dbReference>
<keyword evidence="1" id="KW-0732">Signal</keyword>
<dbReference type="Proteomes" id="UP000765802">
    <property type="component" value="Unassembled WGS sequence"/>
</dbReference>
<evidence type="ECO:0000313" key="3">
    <source>
        <dbReference type="Proteomes" id="UP000765802"/>
    </source>
</evidence>
<feature type="signal peptide" evidence="1">
    <location>
        <begin position="1"/>
        <end position="20"/>
    </location>
</feature>